<dbReference type="AlphaFoldDB" id="A0A7V6A2X0"/>
<dbReference type="Pfam" id="PF00593">
    <property type="entry name" value="TonB_dep_Rec_b-barrel"/>
    <property type="match status" value="1"/>
</dbReference>
<protein>
    <submittedName>
        <fullName evidence="8">Tetratricopeptide repeat protein</fullName>
    </submittedName>
</protein>
<dbReference type="EMBL" id="DTGR01000066">
    <property type="protein sequence ID" value="HHS28918.1"/>
    <property type="molecule type" value="Genomic_DNA"/>
</dbReference>
<dbReference type="Pfam" id="PF14559">
    <property type="entry name" value="TPR_19"/>
    <property type="match status" value="1"/>
</dbReference>
<organism evidence="8">
    <name type="scientific">Desulfobacca acetoxidans</name>
    <dbReference type="NCBI Taxonomy" id="60893"/>
    <lineage>
        <taxon>Bacteria</taxon>
        <taxon>Pseudomonadati</taxon>
        <taxon>Thermodesulfobacteriota</taxon>
        <taxon>Desulfobaccia</taxon>
        <taxon>Desulfobaccales</taxon>
        <taxon>Desulfobaccaceae</taxon>
        <taxon>Desulfobacca</taxon>
    </lineage>
</organism>
<comment type="caution">
    <text evidence="8">The sequence shown here is derived from an EMBL/GenBank/DDBJ whole genome shotgun (WGS) entry which is preliminary data.</text>
</comment>
<reference evidence="8" key="1">
    <citation type="journal article" date="2020" name="mSystems">
        <title>Genome- and Community-Level Interaction Insights into Carbon Utilization and Element Cycling Functions of Hydrothermarchaeota in Hydrothermal Sediment.</title>
        <authorList>
            <person name="Zhou Z."/>
            <person name="Liu Y."/>
            <person name="Xu W."/>
            <person name="Pan J."/>
            <person name="Luo Z.H."/>
            <person name="Li M."/>
        </authorList>
    </citation>
    <scope>NUCLEOTIDE SEQUENCE [LARGE SCALE GENOMIC DNA]</scope>
    <source>
        <strain evidence="8">SpSt-767</strain>
    </source>
</reference>
<dbReference type="Pfam" id="PF04773">
    <property type="entry name" value="FecR"/>
    <property type="match status" value="1"/>
</dbReference>
<dbReference type="PROSITE" id="PS50005">
    <property type="entry name" value="TPR"/>
    <property type="match status" value="2"/>
</dbReference>
<keyword evidence="3" id="KW-0998">Cell outer membrane</keyword>
<feature type="domain" description="FecR protein" evidence="7">
    <location>
        <begin position="56"/>
        <end position="166"/>
    </location>
</feature>
<name>A0A7V6A2X0_9BACT</name>
<feature type="repeat" description="TPR" evidence="4">
    <location>
        <begin position="465"/>
        <end position="498"/>
    </location>
</feature>
<dbReference type="InterPro" id="IPR036942">
    <property type="entry name" value="Beta-barrel_TonB_sf"/>
</dbReference>
<dbReference type="SUPFAM" id="SSF56935">
    <property type="entry name" value="Porins"/>
    <property type="match status" value="1"/>
</dbReference>
<evidence type="ECO:0000313" key="8">
    <source>
        <dbReference type="EMBL" id="HHS28918.1"/>
    </source>
</evidence>
<feature type="signal peptide" evidence="5">
    <location>
        <begin position="1"/>
        <end position="19"/>
    </location>
</feature>
<evidence type="ECO:0000259" key="7">
    <source>
        <dbReference type="Pfam" id="PF04773"/>
    </source>
</evidence>
<dbReference type="Pfam" id="PF13432">
    <property type="entry name" value="TPR_16"/>
    <property type="match status" value="2"/>
</dbReference>
<evidence type="ECO:0000256" key="1">
    <source>
        <dbReference type="ARBA" id="ARBA00004442"/>
    </source>
</evidence>
<comment type="subcellular location">
    <subcellularLocation>
        <location evidence="1">Cell outer membrane</location>
    </subcellularLocation>
</comment>
<dbReference type="PANTHER" id="PTHR38731">
    <property type="entry name" value="LIPL45-RELATED LIPOPROTEIN-RELATED"/>
    <property type="match status" value="1"/>
</dbReference>
<accession>A0A7V6A2X0</accession>
<evidence type="ECO:0000256" key="2">
    <source>
        <dbReference type="ARBA" id="ARBA00023136"/>
    </source>
</evidence>
<dbReference type="InterPro" id="IPR011990">
    <property type="entry name" value="TPR-like_helical_dom_sf"/>
</dbReference>
<keyword evidence="4" id="KW-0802">TPR repeat</keyword>
<dbReference type="Gene3D" id="2.40.170.20">
    <property type="entry name" value="TonB-dependent receptor, beta-barrel domain"/>
    <property type="match status" value="1"/>
</dbReference>
<evidence type="ECO:0000256" key="4">
    <source>
        <dbReference type="PROSITE-ProRule" id="PRU00339"/>
    </source>
</evidence>
<dbReference type="InterPro" id="IPR019734">
    <property type="entry name" value="TPR_rpt"/>
</dbReference>
<feature type="repeat" description="TPR" evidence="4">
    <location>
        <begin position="533"/>
        <end position="566"/>
    </location>
</feature>
<sequence>MFRAVLLGLAFAWVASADAAETAGRLVFLEGEVAMRPSGSVQWQKAKLHQDLFGGDTVRTGANSRAAILCLDESQIRLNQHTVLTLKSVAPSPRLRFGEIAPAAQAQEEGSRYEVIQGEIWLRNKKEQFLFELHTPIVTATIRGTELNVRVEPDGTTSIVMLEGEIRMANRYGEVVVAAGEEGLARPGKAPTKQVLVQPADAVQWSLFYPGYFSYRDLPLAAMEGPGRSALPSQGVAAYDQGRIREAGVIADQILARNPADSGALTLAGWVHLQRRQPDEALKLWQRVAKPGVAAVIGTALARYQSGDAVGAYDLMQAARQANPGDPVVTAMAGYFAMLIGKVPEARQLFSNAAAGSSPVARLLAWCYLAQMDIVQNRKAEARNQADQVLALMPASPLALLTRALANIADFQVPAAQQRLEKALDTDPGFMDAALYLTRVYLGGDYFIKARRTMAHALSLAPHEARVLAMAGFVDIAFRRYANARDLFRKAIEESPQLAEAHLGLALCQFRFGEKDQALKEMLTATLLDPRMAAYQSELGKAFYQVHAFDKSLATWDYAAKLDPKDPMPHFYKGIALTDLNRPGEAIESINRSIALNDNRAVFRSRLLLNKDQSTNNYNLARAYNQLELSEWARSKALTAVKLDPFAGVPHLFLAQSDEAVGQLPATDAESLLYRVLSPANQNTFRFLLENDYTTMFEMPYARATIQGGVGSWQERKTINDDFVAAYGGLPGAAFYGRGSFTDDRGFRDTNGFSQLWNAEGLGKLEPTVQGNLTGFVQYANAANGDITALNNYFFRNDKNLRNNIRGRFLELSYLHHFTPNCSFLGYIGHHNTDDHAYTHANQLIDPNFNITLRNDIRNNFDFNFDNLQLQQQVIFGQHNLTAGFDYFYGVGTFDFKITQALAFQDPMFDGLVIPFEPFHTEVHPPEKTYSFYLMDYWRPAPWLLAELGVFRDVTRNIRTPNPVSVSGGSVSLQPIGNSLWSPRVGLNFLINPQHTLRLAVLQYVNTHLIVQPLLVPAEVAGLAWPLDSKDGAIVRQAGGSWEAQWDPKTFTVLRFEAARISTPEYFYNFIAPTPMAYPAWATWRRYRASLILNRILTNALGLTLGVEGKRVFPDDSFRNPETFAIVGVTEPLNPYTEVSGLCGLSFLTPRGWQGGVRTRLLYQFLKGRDVDNLVPLVSLRFGKELANKRGLVLLEVDNLVNRHYHYLIEPRRIFVPNEFFPARRIIGKVQLWF</sequence>
<gene>
    <name evidence="8" type="ORF">ENV52_04370</name>
</gene>
<feature type="domain" description="TonB-dependent receptor-like beta-barrel" evidence="6">
    <location>
        <begin position="770"/>
        <end position="999"/>
    </location>
</feature>
<evidence type="ECO:0000256" key="3">
    <source>
        <dbReference type="ARBA" id="ARBA00023237"/>
    </source>
</evidence>
<dbReference type="SUPFAM" id="SSF48452">
    <property type="entry name" value="TPR-like"/>
    <property type="match status" value="2"/>
</dbReference>
<dbReference type="GO" id="GO:0009279">
    <property type="term" value="C:cell outer membrane"/>
    <property type="evidence" value="ECO:0007669"/>
    <property type="project" value="UniProtKB-SubCell"/>
</dbReference>
<proteinExistence type="predicted"/>
<dbReference type="InterPro" id="IPR000531">
    <property type="entry name" value="Beta-barrel_TonB"/>
</dbReference>
<evidence type="ECO:0000259" key="6">
    <source>
        <dbReference type="Pfam" id="PF00593"/>
    </source>
</evidence>
<dbReference type="Gene3D" id="1.25.40.10">
    <property type="entry name" value="Tetratricopeptide repeat domain"/>
    <property type="match status" value="2"/>
</dbReference>
<dbReference type="Gene3D" id="2.60.120.1440">
    <property type="match status" value="1"/>
</dbReference>
<dbReference type="SMART" id="SM00028">
    <property type="entry name" value="TPR"/>
    <property type="match status" value="6"/>
</dbReference>
<evidence type="ECO:0000256" key="5">
    <source>
        <dbReference type="SAM" id="SignalP"/>
    </source>
</evidence>
<keyword evidence="2" id="KW-0472">Membrane</keyword>
<keyword evidence="5" id="KW-0732">Signal</keyword>
<feature type="chain" id="PRO_5030533232" evidence="5">
    <location>
        <begin position="20"/>
        <end position="1234"/>
    </location>
</feature>
<dbReference type="InterPro" id="IPR006860">
    <property type="entry name" value="FecR"/>
</dbReference>